<proteinExistence type="predicted"/>
<evidence type="ECO:0000313" key="2">
    <source>
        <dbReference type="EMBL" id="MCJ2380313.1"/>
    </source>
</evidence>
<dbReference type="RefSeq" id="WP_243324186.1">
    <property type="nucleotide sequence ID" value="NZ_JAKZMM010000013.1"/>
</dbReference>
<evidence type="ECO:0008006" key="4">
    <source>
        <dbReference type="Google" id="ProtNLM"/>
    </source>
</evidence>
<dbReference type="Gene3D" id="3.60.60.10">
    <property type="entry name" value="Penicillin V Acylase, Chain A"/>
    <property type="match status" value="1"/>
</dbReference>
<evidence type="ECO:0000313" key="3">
    <source>
        <dbReference type="Proteomes" id="UP001165444"/>
    </source>
</evidence>
<name>A0ABT0C0D8_9BACT</name>
<gene>
    <name evidence="2" type="ORF">MUN53_06765</name>
</gene>
<feature type="signal peptide" evidence="1">
    <location>
        <begin position="1"/>
        <end position="22"/>
    </location>
</feature>
<accession>A0ABT0C0D8</accession>
<sequence length="400" mass="46296">MKRILFVYLFLGGLLLHEAGNACTSVIVSGKATPDGRPLMWKHRDTGTRYNHITFEKGEKYNFLGLANSDSTDYDIWTGVNEAGFAIMNTASFNLKDDDVQEMDHEGRLMRRALEICKNQQDFEHFLDTLSRPMRVEANFGIIDAYGGAAYYETNNTSYYKKDVNDPNLAPDGYLVYTNFSFEGRKDEGYGYIRYESAKKIFADIYPQGLTPRSIFQEVSHSFYHSLFRKDMKEEKNTEWQLEQDLIPRFESTASIVIQGVKKGMNPELTTMWTELGYPPTAIALPLWVKLGEQQPELVLYSPQFKTAPLCYFATLLKTQAYPIHRGNGQKYIHWSELWNAQGTGYIQTLTPVWNEIYDLFARHQAEWEEKGLDVEAINRLYQEAEEKIKPAYYHLMRVD</sequence>
<evidence type="ECO:0000256" key="1">
    <source>
        <dbReference type="SAM" id="SignalP"/>
    </source>
</evidence>
<dbReference type="Proteomes" id="UP001165444">
    <property type="component" value="Unassembled WGS sequence"/>
</dbReference>
<organism evidence="2 3">
    <name type="scientific">Parabacteroides faecalis</name>
    <dbReference type="NCBI Taxonomy" id="2924040"/>
    <lineage>
        <taxon>Bacteria</taxon>
        <taxon>Pseudomonadati</taxon>
        <taxon>Bacteroidota</taxon>
        <taxon>Bacteroidia</taxon>
        <taxon>Bacteroidales</taxon>
        <taxon>Tannerellaceae</taxon>
        <taxon>Parabacteroides</taxon>
    </lineage>
</organism>
<reference evidence="2 3" key="1">
    <citation type="submission" date="2022-03" db="EMBL/GenBank/DDBJ databases">
        <title>Parabacteroides sp. nov. isolated from swine feces.</title>
        <authorList>
            <person name="Bak J.E."/>
        </authorList>
    </citation>
    <scope>NUCLEOTIDE SEQUENCE [LARGE SCALE GENOMIC DNA]</scope>
    <source>
        <strain evidence="2 3">AGMB00274</strain>
    </source>
</reference>
<feature type="chain" id="PRO_5047332065" description="Choloylglycine hydrolase" evidence="1">
    <location>
        <begin position="23"/>
        <end position="400"/>
    </location>
</feature>
<keyword evidence="3" id="KW-1185">Reference proteome</keyword>
<keyword evidence="1" id="KW-0732">Signal</keyword>
<comment type="caution">
    <text evidence="2">The sequence shown here is derived from an EMBL/GenBank/DDBJ whole genome shotgun (WGS) entry which is preliminary data.</text>
</comment>
<dbReference type="EMBL" id="JAKZMM010000013">
    <property type="protein sequence ID" value="MCJ2380313.1"/>
    <property type="molecule type" value="Genomic_DNA"/>
</dbReference>
<protein>
    <recommendedName>
        <fullName evidence="4">Choloylglycine hydrolase</fullName>
    </recommendedName>
</protein>